<evidence type="ECO:0000313" key="1">
    <source>
        <dbReference type="EMBL" id="MDV6302671.1"/>
    </source>
</evidence>
<name>A0ABU4D0L5_9NOCA</name>
<comment type="caution">
    <text evidence="1">The sequence shown here is derived from an EMBL/GenBank/DDBJ whole genome shotgun (WGS) entry which is preliminary data.</text>
</comment>
<dbReference type="RefSeq" id="WP_155288589.1">
    <property type="nucleotide sequence ID" value="NZ_JAWLKF010000003.1"/>
</dbReference>
<dbReference type="EMBL" id="JAWLKF010000003">
    <property type="protein sequence ID" value="MDV6302671.1"/>
    <property type="molecule type" value="Genomic_DNA"/>
</dbReference>
<accession>A0ABU4D0L5</accession>
<organism evidence="1 2">
    <name type="scientific">Rhodococcus cerastii</name>
    <dbReference type="NCBI Taxonomy" id="908616"/>
    <lineage>
        <taxon>Bacteria</taxon>
        <taxon>Bacillati</taxon>
        <taxon>Actinomycetota</taxon>
        <taxon>Actinomycetes</taxon>
        <taxon>Mycobacteriales</taxon>
        <taxon>Nocardiaceae</taxon>
        <taxon>Rhodococcus</taxon>
    </lineage>
</organism>
<evidence type="ECO:0000313" key="2">
    <source>
        <dbReference type="Proteomes" id="UP001186104"/>
    </source>
</evidence>
<protein>
    <submittedName>
        <fullName evidence="1">Uncharacterized protein</fullName>
    </submittedName>
</protein>
<gene>
    <name evidence="1" type="ORF">R3P93_08885</name>
</gene>
<reference evidence="1 2" key="1">
    <citation type="submission" date="2023-10" db="EMBL/GenBank/DDBJ databases">
        <title>Development of a sustainable strategy for remediation of hydrocarbon-contaminated territories based on the waste exchange concept.</title>
        <authorList>
            <person name="Krivoruchko A."/>
        </authorList>
    </citation>
    <scope>NUCLEOTIDE SEQUENCE [LARGE SCALE GENOMIC DNA]</scope>
    <source>
        <strain evidence="1 2">IEGM 1327</strain>
    </source>
</reference>
<keyword evidence="2" id="KW-1185">Reference proteome</keyword>
<dbReference type="Proteomes" id="UP001186104">
    <property type="component" value="Unassembled WGS sequence"/>
</dbReference>
<sequence>MTAPESLLHEELVAIKLGAALDHVLSHMDPAARAALPMLQPFITPEFVEVRAEQTVVVAIPRWWLDDDEDQLLPDLDRHSTTE</sequence>
<proteinExistence type="predicted"/>